<gene>
    <name evidence="1" type="ORF">Krac_9188</name>
</gene>
<evidence type="ECO:0000313" key="2">
    <source>
        <dbReference type="Proteomes" id="UP000004508"/>
    </source>
</evidence>
<sequence>MIFPGLFRGPGYCITVVLAGGQAWYSGEDYRKSLRCMEKAPHGFHFRRPGEQL</sequence>
<dbReference type="InParanoid" id="D6TRD8"/>
<keyword evidence="2" id="KW-1185">Reference proteome</keyword>
<reference evidence="1 2" key="1">
    <citation type="journal article" date="2011" name="Stand. Genomic Sci.">
        <title>Non-contiguous finished genome sequence and contextual data of the filamentous soil bacterium Ktedonobacter racemifer type strain (SOSP1-21).</title>
        <authorList>
            <person name="Chang Y.J."/>
            <person name="Land M."/>
            <person name="Hauser L."/>
            <person name="Chertkov O."/>
            <person name="Del Rio T.G."/>
            <person name="Nolan M."/>
            <person name="Copeland A."/>
            <person name="Tice H."/>
            <person name="Cheng J.F."/>
            <person name="Lucas S."/>
            <person name="Han C."/>
            <person name="Goodwin L."/>
            <person name="Pitluck S."/>
            <person name="Ivanova N."/>
            <person name="Ovchinikova G."/>
            <person name="Pati A."/>
            <person name="Chen A."/>
            <person name="Palaniappan K."/>
            <person name="Mavromatis K."/>
            <person name="Liolios K."/>
            <person name="Brettin T."/>
            <person name="Fiebig A."/>
            <person name="Rohde M."/>
            <person name="Abt B."/>
            <person name="Goker M."/>
            <person name="Detter J.C."/>
            <person name="Woyke T."/>
            <person name="Bristow J."/>
            <person name="Eisen J.A."/>
            <person name="Markowitz V."/>
            <person name="Hugenholtz P."/>
            <person name="Kyrpides N.C."/>
            <person name="Klenk H.P."/>
            <person name="Lapidus A."/>
        </authorList>
    </citation>
    <scope>NUCLEOTIDE SEQUENCE [LARGE SCALE GENOMIC DNA]</scope>
    <source>
        <strain evidence="2">DSM 44963</strain>
    </source>
</reference>
<dbReference type="AlphaFoldDB" id="D6TRD8"/>
<name>D6TRD8_KTERA</name>
<comment type="caution">
    <text evidence="1">The sequence shown here is derived from an EMBL/GenBank/DDBJ whole genome shotgun (WGS) entry which is preliminary data.</text>
</comment>
<dbReference type="Proteomes" id="UP000004508">
    <property type="component" value="Unassembled WGS sequence"/>
</dbReference>
<accession>D6TRD8</accession>
<evidence type="ECO:0000313" key="1">
    <source>
        <dbReference type="EMBL" id="EFH87837.1"/>
    </source>
</evidence>
<proteinExistence type="predicted"/>
<dbReference type="EMBL" id="ADVG01000002">
    <property type="protein sequence ID" value="EFH87837.1"/>
    <property type="molecule type" value="Genomic_DNA"/>
</dbReference>
<organism evidence="1 2">
    <name type="scientific">Ktedonobacter racemifer DSM 44963</name>
    <dbReference type="NCBI Taxonomy" id="485913"/>
    <lineage>
        <taxon>Bacteria</taxon>
        <taxon>Bacillati</taxon>
        <taxon>Chloroflexota</taxon>
        <taxon>Ktedonobacteria</taxon>
        <taxon>Ktedonobacterales</taxon>
        <taxon>Ktedonobacteraceae</taxon>
        <taxon>Ktedonobacter</taxon>
    </lineage>
</organism>
<protein>
    <submittedName>
        <fullName evidence="1">Uncharacterized protein</fullName>
    </submittedName>
</protein>